<comment type="caution">
    <text evidence="2">The sequence shown here is derived from an EMBL/GenBank/DDBJ whole genome shotgun (WGS) entry which is preliminary data.</text>
</comment>
<dbReference type="AlphaFoldDB" id="A0A8J2XS29"/>
<feature type="transmembrane region" description="Helical" evidence="1">
    <location>
        <begin position="169"/>
        <end position="191"/>
    </location>
</feature>
<proteinExistence type="predicted"/>
<reference evidence="2" key="2">
    <citation type="submission" date="2020-09" db="EMBL/GenBank/DDBJ databases">
        <authorList>
            <person name="Sun Q."/>
            <person name="Zhou Y."/>
        </authorList>
    </citation>
    <scope>NUCLEOTIDE SEQUENCE</scope>
    <source>
        <strain evidence="2">CGMCC 1.15448</strain>
    </source>
</reference>
<evidence type="ECO:0000313" key="3">
    <source>
        <dbReference type="Proteomes" id="UP000607559"/>
    </source>
</evidence>
<gene>
    <name evidence="2" type="ORF">GCM10011511_14150</name>
</gene>
<keyword evidence="3" id="KW-1185">Reference proteome</keyword>
<evidence type="ECO:0008006" key="4">
    <source>
        <dbReference type="Google" id="ProtNLM"/>
    </source>
</evidence>
<name>A0A8J2XS29_9BACT</name>
<keyword evidence="1" id="KW-0472">Membrane</keyword>
<protein>
    <recommendedName>
        <fullName evidence="4">CCDC81-like prokaryotic HU domain-containing protein</fullName>
    </recommendedName>
</protein>
<accession>A0A8J2XS29</accession>
<dbReference type="EMBL" id="BMJC01000001">
    <property type="protein sequence ID" value="GGA91939.1"/>
    <property type="molecule type" value="Genomic_DNA"/>
</dbReference>
<organism evidence="2 3">
    <name type="scientific">Puia dinghuensis</name>
    <dbReference type="NCBI Taxonomy" id="1792502"/>
    <lineage>
        <taxon>Bacteria</taxon>
        <taxon>Pseudomonadati</taxon>
        <taxon>Bacteroidota</taxon>
        <taxon>Chitinophagia</taxon>
        <taxon>Chitinophagales</taxon>
        <taxon>Chitinophagaceae</taxon>
        <taxon>Puia</taxon>
    </lineage>
</organism>
<evidence type="ECO:0000313" key="2">
    <source>
        <dbReference type="EMBL" id="GGA91939.1"/>
    </source>
</evidence>
<dbReference type="Proteomes" id="UP000607559">
    <property type="component" value="Unassembled WGS sequence"/>
</dbReference>
<keyword evidence="1" id="KW-1133">Transmembrane helix</keyword>
<sequence>MFAVLNAYLFQHRSISIPGLGTIYLETMPAAVDVADRTMLPPMYQFRFDKYFDAPDKEFFAFIANQRHILDFEAIKWYNEFAFDLRNRIKTEDEVNWEGVGVLKKDGSGNVLLEPFSSPLNFMQPTPAVRVLHQDAQHTLLVGDRERTTGEMNEWRQHEEEEEGRRRGLPWWVIALIIAVAGLAFLGWYFYSHGLSTASQNKF</sequence>
<dbReference type="RefSeq" id="WP_188929932.1">
    <property type="nucleotide sequence ID" value="NZ_BMJC01000001.1"/>
</dbReference>
<reference evidence="2" key="1">
    <citation type="journal article" date="2014" name="Int. J. Syst. Evol. Microbiol.">
        <title>Complete genome sequence of Corynebacterium casei LMG S-19264T (=DSM 44701T), isolated from a smear-ripened cheese.</title>
        <authorList>
            <consortium name="US DOE Joint Genome Institute (JGI-PGF)"/>
            <person name="Walter F."/>
            <person name="Albersmeier A."/>
            <person name="Kalinowski J."/>
            <person name="Ruckert C."/>
        </authorList>
    </citation>
    <scope>NUCLEOTIDE SEQUENCE</scope>
    <source>
        <strain evidence="2">CGMCC 1.15448</strain>
    </source>
</reference>
<keyword evidence="1" id="KW-0812">Transmembrane</keyword>
<evidence type="ECO:0000256" key="1">
    <source>
        <dbReference type="SAM" id="Phobius"/>
    </source>
</evidence>